<comment type="subcellular location">
    <subcellularLocation>
        <location evidence="1">Membrane</location>
        <topology evidence="1">Multi-pass membrane protein</topology>
    </subcellularLocation>
</comment>
<evidence type="ECO:0000259" key="8">
    <source>
        <dbReference type="Pfam" id="PF02397"/>
    </source>
</evidence>
<evidence type="ECO:0000256" key="6">
    <source>
        <dbReference type="ARBA" id="ARBA00023136"/>
    </source>
</evidence>
<keyword evidence="5 7" id="KW-1133">Transmembrane helix</keyword>
<dbReference type="Proteomes" id="UP000034107">
    <property type="component" value="Unassembled WGS sequence"/>
</dbReference>
<sequence>MKKFALFISDLILFYVSLALVLYIRSGGYSFSAALDLHLLPFSILLLVWLLVYYIDDLYEVTALKNSSFFFANLMRANVIAGLISTAFFYILPIYGITPKTNLLLFIIIFTGLEALARAAFNKAFGTAFRRNLIIVGLNSQSAELGHFIKKHPQIGYDLKYIVDLRDPSAISAAEKTLGSGLPVIHGIDHLEQILSHGALAGIVISPEAYRINEIINLLYGVLDRDIAFYNLSSFYERTTGRVPLGTINQIWFLENLSERRKKLYGLLKRAGDVSIAVLGGIIALLITPLIILAIKYDSPGPIFYKQNRVGRLGQKFMMIKFRTMIHDAEDKTGPVWAQSDDPRVTRVGRFLRQTRLDELPQLWTVLKGQMSFVGPRAERPEFHKTLQANVPFYEERYLIKPGLTGWAQINYHYGSSVEDAHKKLQYDLYYIKNRSLILDAGIMLKTIRIALQQSGR</sequence>
<feature type="domain" description="Bacterial sugar transferase" evidence="8">
    <location>
        <begin position="269"/>
        <end position="452"/>
    </location>
</feature>
<dbReference type="EMBL" id="LCLS01000011">
    <property type="protein sequence ID" value="KKU21828.1"/>
    <property type="molecule type" value="Genomic_DNA"/>
</dbReference>
<evidence type="ECO:0000256" key="2">
    <source>
        <dbReference type="ARBA" id="ARBA00006464"/>
    </source>
</evidence>
<organism evidence="9 10">
    <name type="scientific">Candidatus Nomurabacteria bacterium GW2011_GWA1_46_11</name>
    <dbReference type="NCBI Taxonomy" id="1618732"/>
    <lineage>
        <taxon>Bacteria</taxon>
        <taxon>Candidatus Nomuraibacteriota</taxon>
    </lineage>
</organism>
<reference evidence="9 10" key="1">
    <citation type="journal article" date="2015" name="Nature">
        <title>rRNA introns, odd ribosomes, and small enigmatic genomes across a large radiation of phyla.</title>
        <authorList>
            <person name="Brown C.T."/>
            <person name="Hug L.A."/>
            <person name="Thomas B.C."/>
            <person name="Sharon I."/>
            <person name="Castelle C.J."/>
            <person name="Singh A."/>
            <person name="Wilkins M.J."/>
            <person name="Williams K.H."/>
            <person name="Banfield J.F."/>
        </authorList>
    </citation>
    <scope>NUCLEOTIDE SEQUENCE [LARGE SCALE GENOMIC DNA]</scope>
</reference>
<accession>A0A0G1QVJ4</accession>
<keyword evidence="4 7" id="KW-0812">Transmembrane</keyword>
<dbReference type="PATRIC" id="fig|1618732.3.peg.502"/>
<feature type="transmembrane region" description="Helical" evidence="7">
    <location>
        <begin position="103"/>
        <end position="121"/>
    </location>
</feature>
<feature type="transmembrane region" description="Helical" evidence="7">
    <location>
        <begin position="271"/>
        <end position="295"/>
    </location>
</feature>
<feature type="transmembrane region" description="Helical" evidence="7">
    <location>
        <begin position="7"/>
        <end position="25"/>
    </location>
</feature>
<dbReference type="PANTHER" id="PTHR30576:SF21">
    <property type="entry name" value="UDP-GLUCOSE:UNDECAPRENYL-PHOSPHATE GLUCOSE-1-PHOSPHATE TRANSFERASE"/>
    <property type="match status" value="1"/>
</dbReference>
<keyword evidence="3 9" id="KW-0808">Transferase</keyword>
<dbReference type="Pfam" id="PF02397">
    <property type="entry name" value="Bac_transf"/>
    <property type="match status" value="1"/>
</dbReference>
<evidence type="ECO:0000256" key="5">
    <source>
        <dbReference type="ARBA" id="ARBA00022989"/>
    </source>
</evidence>
<name>A0A0G1QVJ4_9BACT</name>
<evidence type="ECO:0000256" key="7">
    <source>
        <dbReference type="SAM" id="Phobius"/>
    </source>
</evidence>
<dbReference type="GO" id="GO:0016020">
    <property type="term" value="C:membrane"/>
    <property type="evidence" value="ECO:0007669"/>
    <property type="project" value="UniProtKB-SubCell"/>
</dbReference>
<keyword evidence="6 7" id="KW-0472">Membrane</keyword>
<dbReference type="InterPro" id="IPR003362">
    <property type="entry name" value="Bact_transf"/>
</dbReference>
<gene>
    <name evidence="9" type="ORF">UX31_C0011G0020</name>
</gene>
<evidence type="ECO:0000313" key="9">
    <source>
        <dbReference type="EMBL" id="KKU21828.1"/>
    </source>
</evidence>
<evidence type="ECO:0000256" key="4">
    <source>
        <dbReference type="ARBA" id="ARBA00022692"/>
    </source>
</evidence>
<evidence type="ECO:0000256" key="3">
    <source>
        <dbReference type="ARBA" id="ARBA00022679"/>
    </source>
</evidence>
<comment type="caution">
    <text evidence="9">The sequence shown here is derived from an EMBL/GenBank/DDBJ whole genome shotgun (WGS) entry which is preliminary data.</text>
</comment>
<feature type="transmembrane region" description="Helical" evidence="7">
    <location>
        <begin position="37"/>
        <end position="56"/>
    </location>
</feature>
<feature type="transmembrane region" description="Helical" evidence="7">
    <location>
        <begin position="77"/>
        <end position="97"/>
    </location>
</feature>
<dbReference type="PANTHER" id="PTHR30576">
    <property type="entry name" value="COLANIC BIOSYNTHESIS UDP-GLUCOSE LIPID CARRIER TRANSFERASE"/>
    <property type="match status" value="1"/>
</dbReference>
<dbReference type="Gene3D" id="3.40.50.720">
    <property type="entry name" value="NAD(P)-binding Rossmann-like Domain"/>
    <property type="match status" value="1"/>
</dbReference>
<proteinExistence type="inferred from homology"/>
<dbReference type="AlphaFoldDB" id="A0A0G1QVJ4"/>
<dbReference type="GO" id="GO:0089702">
    <property type="term" value="F:undecaprenyl-phosphate glucose phosphotransferase activity"/>
    <property type="evidence" value="ECO:0007669"/>
    <property type="project" value="TreeGrafter"/>
</dbReference>
<evidence type="ECO:0000313" key="10">
    <source>
        <dbReference type="Proteomes" id="UP000034107"/>
    </source>
</evidence>
<protein>
    <submittedName>
        <fullName evidence="9">Bacterial sugar transferase</fullName>
    </submittedName>
</protein>
<dbReference type="InterPro" id="IPR017475">
    <property type="entry name" value="EPS_sugar_tfrase"/>
</dbReference>
<dbReference type="GO" id="GO:0009242">
    <property type="term" value="P:colanic acid biosynthetic process"/>
    <property type="evidence" value="ECO:0007669"/>
    <property type="project" value="TreeGrafter"/>
</dbReference>
<evidence type="ECO:0000256" key="1">
    <source>
        <dbReference type="ARBA" id="ARBA00004141"/>
    </source>
</evidence>
<comment type="similarity">
    <text evidence="2">Belongs to the bacterial sugar transferase family.</text>
</comment>
<dbReference type="NCBIfam" id="TIGR03025">
    <property type="entry name" value="EPS_sugtrans"/>
    <property type="match status" value="1"/>
</dbReference>